<comment type="cofactor">
    <cofactor evidence="1 6">
        <name>FAD</name>
        <dbReference type="ChEBI" id="CHEBI:57692"/>
    </cofactor>
</comment>
<dbReference type="InterPro" id="IPR013786">
    <property type="entry name" value="AcylCoA_DH/ox_N"/>
</dbReference>
<dbReference type="SUPFAM" id="SSF47203">
    <property type="entry name" value="Acyl-CoA dehydrogenase C-terminal domain-like"/>
    <property type="match status" value="1"/>
</dbReference>
<dbReference type="Pfam" id="PF00441">
    <property type="entry name" value="Acyl-CoA_dh_1"/>
    <property type="match status" value="1"/>
</dbReference>
<evidence type="ECO:0000256" key="3">
    <source>
        <dbReference type="ARBA" id="ARBA00022630"/>
    </source>
</evidence>
<evidence type="ECO:0000256" key="1">
    <source>
        <dbReference type="ARBA" id="ARBA00001974"/>
    </source>
</evidence>
<keyword evidence="5 6" id="KW-0560">Oxidoreductase</keyword>
<dbReference type="InterPro" id="IPR052161">
    <property type="entry name" value="Mycobact_Acyl-CoA_DH"/>
</dbReference>
<dbReference type="InterPro" id="IPR037069">
    <property type="entry name" value="AcylCoA_DH/ox_N_sf"/>
</dbReference>
<dbReference type="AlphaFoldDB" id="A0A972VUL0"/>
<dbReference type="PANTHER" id="PTHR43292">
    <property type="entry name" value="ACYL-COA DEHYDROGENASE"/>
    <property type="match status" value="1"/>
</dbReference>
<evidence type="ECO:0000259" key="8">
    <source>
        <dbReference type="Pfam" id="PF02770"/>
    </source>
</evidence>
<evidence type="ECO:0000256" key="6">
    <source>
        <dbReference type="RuleBase" id="RU362125"/>
    </source>
</evidence>
<reference evidence="10" key="1">
    <citation type="submission" date="2020-05" db="EMBL/GenBank/DDBJ databases">
        <title>Sulfur intermediates as new biogeochemical hubs in an aquatic model microbial ecosystem.</title>
        <authorList>
            <person name="Vigneron A."/>
        </authorList>
    </citation>
    <scope>NUCLEOTIDE SEQUENCE</scope>
    <source>
        <strain evidence="10">Bin.250</strain>
    </source>
</reference>
<comment type="similarity">
    <text evidence="2 6">Belongs to the acyl-CoA dehydrogenase family.</text>
</comment>
<dbReference type="Gene3D" id="1.10.540.10">
    <property type="entry name" value="Acyl-CoA dehydrogenase/oxidase, N-terminal domain"/>
    <property type="match status" value="1"/>
</dbReference>
<feature type="domain" description="Acyl-CoA oxidase/dehydrogenase middle" evidence="8">
    <location>
        <begin position="56"/>
        <end position="153"/>
    </location>
</feature>
<accession>A0A972VUL0</accession>
<comment type="caution">
    <text evidence="10">The sequence shown here is derived from an EMBL/GenBank/DDBJ whole genome shotgun (WGS) entry which is preliminary data.</text>
</comment>
<evidence type="ECO:0000259" key="7">
    <source>
        <dbReference type="Pfam" id="PF00441"/>
    </source>
</evidence>
<gene>
    <name evidence="10" type="ORF">HQ497_04130</name>
</gene>
<dbReference type="GO" id="GO:0005886">
    <property type="term" value="C:plasma membrane"/>
    <property type="evidence" value="ECO:0007669"/>
    <property type="project" value="TreeGrafter"/>
</dbReference>
<feature type="domain" description="Acyl-CoA dehydrogenase/oxidase C-terminal" evidence="7">
    <location>
        <begin position="165"/>
        <end position="320"/>
    </location>
</feature>
<dbReference type="Gene3D" id="2.40.110.10">
    <property type="entry name" value="Butyryl-CoA Dehydrogenase, subunit A, domain 2"/>
    <property type="match status" value="1"/>
</dbReference>
<dbReference type="SUPFAM" id="SSF56645">
    <property type="entry name" value="Acyl-CoA dehydrogenase NM domain-like"/>
    <property type="match status" value="1"/>
</dbReference>
<dbReference type="InterPro" id="IPR006091">
    <property type="entry name" value="Acyl-CoA_Oxase/DH_mid-dom"/>
</dbReference>
<evidence type="ECO:0000313" key="11">
    <source>
        <dbReference type="Proteomes" id="UP000754644"/>
    </source>
</evidence>
<name>A0A972VUL0_9GAMM</name>
<dbReference type="InterPro" id="IPR009075">
    <property type="entry name" value="AcylCo_DH/oxidase_C"/>
</dbReference>
<evidence type="ECO:0000256" key="4">
    <source>
        <dbReference type="ARBA" id="ARBA00022827"/>
    </source>
</evidence>
<dbReference type="GO" id="GO:0016627">
    <property type="term" value="F:oxidoreductase activity, acting on the CH-CH group of donors"/>
    <property type="evidence" value="ECO:0007669"/>
    <property type="project" value="InterPro"/>
</dbReference>
<proteinExistence type="inferred from homology"/>
<evidence type="ECO:0000256" key="5">
    <source>
        <dbReference type="ARBA" id="ARBA00023002"/>
    </source>
</evidence>
<keyword evidence="4 6" id="KW-0274">FAD</keyword>
<dbReference type="InterPro" id="IPR009100">
    <property type="entry name" value="AcylCoA_DH/oxidase_NM_dom_sf"/>
</dbReference>
<dbReference type="EMBL" id="JABMOJ010000148">
    <property type="protein sequence ID" value="NQV64535.1"/>
    <property type="molecule type" value="Genomic_DNA"/>
</dbReference>
<sequence length="325" mass="35779">MQQVILKEEMAKRQAPPLGTCMMGLAWVGPGIIQYGTEEQKKRFIPDILNSKYHWCTGYSEPNVGSDLAALQCKAVLDGDHYVINGTKIWTSLAPFAQWISMLVRTDNFGATTTKHDGITALLVDLSSAGIAIKPIENMAGGKVFAQIFFDDVRVPVNNRLGKEGQGWAVTISSLANERSSIGEVTAMYAKLDGLKTLVKDSQRQGKPAMEDQRIRRRLAVFEAKIEAMRLNGLRYLTRQIKGEPLSSETSVNKLHRADLEVEMSDFAIDVLGQSGLQLGNQIETVDRGKWAKESLGWPNVVIGGGTPNIQKNIIAERILGLPKD</sequence>
<protein>
    <submittedName>
        <fullName evidence="10">Acyl-CoA dehydrogenase family protein</fullName>
    </submittedName>
</protein>
<dbReference type="Gene3D" id="1.20.140.10">
    <property type="entry name" value="Butyryl-CoA Dehydrogenase, subunit A, domain 3"/>
    <property type="match status" value="1"/>
</dbReference>
<keyword evidence="3 6" id="KW-0285">Flavoprotein</keyword>
<dbReference type="Proteomes" id="UP000754644">
    <property type="component" value="Unassembled WGS sequence"/>
</dbReference>
<evidence type="ECO:0000256" key="2">
    <source>
        <dbReference type="ARBA" id="ARBA00009347"/>
    </source>
</evidence>
<dbReference type="Pfam" id="PF02770">
    <property type="entry name" value="Acyl-CoA_dh_M"/>
    <property type="match status" value="1"/>
</dbReference>
<dbReference type="Pfam" id="PF02771">
    <property type="entry name" value="Acyl-CoA_dh_N"/>
    <property type="match status" value="1"/>
</dbReference>
<organism evidence="10 11">
    <name type="scientific">SAR86 cluster bacterium</name>
    <dbReference type="NCBI Taxonomy" id="2030880"/>
    <lineage>
        <taxon>Bacteria</taxon>
        <taxon>Pseudomonadati</taxon>
        <taxon>Pseudomonadota</taxon>
        <taxon>Gammaproteobacteria</taxon>
        <taxon>SAR86 cluster</taxon>
    </lineage>
</organism>
<dbReference type="InterPro" id="IPR046373">
    <property type="entry name" value="Acyl-CoA_Oxase/DH_mid-dom_sf"/>
</dbReference>
<evidence type="ECO:0000259" key="9">
    <source>
        <dbReference type="Pfam" id="PF02771"/>
    </source>
</evidence>
<dbReference type="InterPro" id="IPR036250">
    <property type="entry name" value="AcylCo_DH-like_C"/>
</dbReference>
<dbReference type="PANTHER" id="PTHR43292:SF3">
    <property type="entry name" value="ACYL-COA DEHYDROGENASE FADE29"/>
    <property type="match status" value="1"/>
</dbReference>
<dbReference type="GO" id="GO:0050660">
    <property type="term" value="F:flavin adenine dinucleotide binding"/>
    <property type="evidence" value="ECO:0007669"/>
    <property type="project" value="InterPro"/>
</dbReference>
<feature type="domain" description="Acyl-CoA dehydrogenase/oxidase N-terminal" evidence="9">
    <location>
        <begin position="2"/>
        <end position="50"/>
    </location>
</feature>
<evidence type="ECO:0000313" key="10">
    <source>
        <dbReference type="EMBL" id="NQV64535.1"/>
    </source>
</evidence>